<dbReference type="RefSeq" id="WP_106722154.1">
    <property type="nucleotide sequence ID" value="NZ_PXYL01000001.1"/>
</dbReference>
<evidence type="ECO:0000256" key="3">
    <source>
        <dbReference type="ARBA" id="ARBA00022989"/>
    </source>
</evidence>
<dbReference type="EMBL" id="PXYL01000001">
    <property type="protein sequence ID" value="PSJ63800.1"/>
    <property type="molecule type" value="Genomic_DNA"/>
</dbReference>
<evidence type="ECO:0000313" key="7">
    <source>
        <dbReference type="Proteomes" id="UP000240653"/>
    </source>
</evidence>
<dbReference type="GO" id="GO:0032259">
    <property type="term" value="P:methylation"/>
    <property type="evidence" value="ECO:0007669"/>
    <property type="project" value="UniProtKB-KW"/>
</dbReference>
<keyword evidence="2 5" id="KW-0812">Transmembrane</keyword>
<evidence type="ECO:0000256" key="1">
    <source>
        <dbReference type="ARBA" id="ARBA00004127"/>
    </source>
</evidence>
<comment type="caution">
    <text evidence="6">The sequence shown here is derived from an EMBL/GenBank/DDBJ whole genome shotgun (WGS) entry which is preliminary data.</text>
</comment>
<gene>
    <name evidence="6" type="ORF">C7I85_01340</name>
</gene>
<dbReference type="PANTHER" id="PTHR12714:SF24">
    <property type="entry name" value="SLR1182 PROTEIN"/>
    <property type="match status" value="1"/>
</dbReference>
<feature type="transmembrane region" description="Helical" evidence="5">
    <location>
        <begin position="96"/>
        <end position="126"/>
    </location>
</feature>
<evidence type="ECO:0000256" key="2">
    <source>
        <dbReference type="ARBA" id="ARBA00022692"/>
    </source>
</evidence>
<dbReference type="Gene3D" id="1.20.120.1630">
    <property type="match status" value="1"/>
</dbReference>
<dbReference type="Pfam" id="PF04191">
    <property type="entry name" value="PEMT"/>
    <property type="match status" value="1"/>
</dbReference>
<evidence type="ECO:0000313" key="6">
    <source>
        <dbReference type="EMBL" id="PSJ63800.1"/>
    </source>
</evidence>
<evidence type="ECO:0000256" key="4">
    <source>
        <dbReference type="ARBA" id="ARBA00023136"/>
    </source>
</evidence>
<organism evidence="6 7">
    <name type="scientific">Pseudaminobacter soli</name>
    <name type="common">ex Li et al. 2025</name>
    <dbReference type="NCBI Taxonomy" id="1295366"/>
    <lineage>
        <taxon>Bacteria</taxon>
        <taxon>Pseudomonadati</taxon>
        <taxon>Pseudomonadota</taxon>
        <taxon>Alphaproteobacteria</taxon>
        <taxon>Hyphomicrobiales</taxon>
        <taxon>Phyllobacteriaceae</taxon>
        <taxon>Pseudaminobacter</taxon>
    </lineage>
</organism>
<keyword evidence="6" id="KW-0489">Methyltransferase</keyword>
<name>A0A2P7SMS7_9HYPH</name>
<protein>
    <submittedName>
        <fullName evidence="6">Isoprenylcysteine carboxylmethyltransferase family protein</fullName>
    </submittedName>
</protein>
<accession>A0A2P7SMS7</accession>
<keyword evidence="4 5" id="KW-0472">Membrane</keyword>
<keyword evidence="3 5" id="KW-1133">Transmembrane helix</keyword>
<dbReference type="PANTHER" id="PTHR12714">
    <property type="entry name" value="PROTEIN-S ISOPRENYLCYSTEINE O-METHYLTRANSFERASE"/>
    <property type="match status" value="1"/>
</dbReference>
<feature type="transmembrane region" description="Helical" evidence="5">
    <location>
        <begin position="44"/>
        <end position="67"/>
    </location>
</feature>
<keyword evidence="6" id="KW-0808">Transferase</keyword>
<dbReference type="Proteomes" id="UP000240653">
    <property type="component" value="Unassembled WGS sequence"/>
</dbReference>
<feature type="transmembrane region" description="Helical" evidence="5">
    <location>
        <begin position="16"/>
        <end position="37"/>
    </location>
</feature>
<dbReference type="AlphaFoldDB" id="A0A2P7SMS7"/>
<proteinExistence type="predicted"/>
<dbReference type="GO" id="GO:0012505">
    <property type="term" value="C:endomembrane system"/>
    <property type="evidence" value="ECO:0007669"/>
    <property type="project" value="UniProtKB-SubCell"/>
</dbReference>
<keyword evidence="7" id="KW-1185">Reference proteome</keyword>
<dbReference type="InterPro" id="IPR007318">
    <property type="entry name" value="Phopholipid_MeTrfase"/>
</dbReference>
<comment type="subcellular location">
    <subcellularLocation>
        <location evidence="1">Endomembrane system</location>
        <topology evidence="1">Multi-pass membrane protein</topology>
    </subcellularLocation>
</comment>
<dbReference type="OrthoDB" id="9811969at2"/>
<dbReference type="GO" id="GO:0008168">
    <property type="term" value="F:methyltransferase activity"/>
    <property type="evidence" value="ECO:0007669"/>
    <property type="project" value="UniProtKB-KW"/>
</dbReference>
<reference evidence="6 7" key="1">
    <citation type="submission" date="2018-03" db="EMBL/GenBank/DDBJ databases">
        <title>The draft genome of Mesorhizobium soli JCM 19897.</title>
        <authorList>
            <person name="Li L."/>
            <person name="Liu L."/>
            <person name="Liang L."/>
            <person name="Wang T."/>
            <person name="Zhang X."/>
        </authorList>
    </citation>
    <scope>NUCLEOTIDE SEQUENCE [LARGE SCALE GENOMIC DNA]</scope>
    <source>
        <strain evidence="6 7">JCM 19897</strain>
    </source>
</reference>
<evidence type="ECO:0000256" key="5">
    <source>
        <dbReference type="SAM" id="Phobius"/>
    </source>
</evidence>
<sequence>MNDTGTRPNTVPWPPLVYLVAVILSVVLEVFLPVPWIHGLLGDILFAAGWLVILGAIAMYVSAIHVMRRAQTTIMPTQAADHLVMDGAFAITRNPIYLAMALLMIGIGLVSGIVWFLLFAVLAAFVTQKLAVEREEKHLEARFGKRYRDYAKRVRRWI</sequence>